<evidence type="ECO:0000313" key="2">
    <source>
        <dbReference type="Proteomes" id="UP001500124"/>
    </source>
</evidence>
<proteinExistence type="predicted"/>
<dbReference type="Proteomes" id="UP001500124">
    <property type="component" value="Unassembled WGS sequence"/>
</dbReference>
<protein>
    <submittedName>
        <fullName evidence="1">Uncharacterized protein</fullName>
    </submittedName>
</protein>
<organism evidence="1 2">
    <name type="scientific">Streptomyces similanensis</name>
    <dbReference type="NCBI Taxonomy" id="1274988"/>
    <lineage>
        <taxon>Bacteria</taxon>
        <taxon>Bacillati</taxon>
        <taxon>Actinomycetota</taxon>
        <taxon>Actinomycetes</taxon>
        <taxon>Kitasatosporales</taxon>
        <taxon>Streptomycetaceae</taxon>
        <taxon>Streptomyces</taxon>
    </lineage>
</organism>
<gene>
    <name evidence="1" type="ORF">GCM10023336_55670</name>
</gene>
<comment type="caution">
    <text evidence="1">The sequence shown here is derived from an EMBL/GenBank/DDBJ whole genome shotgun (WGS) entry which is preliminary data.</text>
</comment>
<accession>A0ABP9L3V1</accession>
<name>A0ABP9L3V1_9ACTN</name>
<dbReference type="EMBL" id="BAABKC010000087">
    <property type="protein sequence ID" value="GAA5070490.1"/>
    <property type="molecule type" value="Genomic_DNA"/>
</dbReference>
<sequence>MPKNTDVRAAVETSGLKLDDLVKYDSRTAQLPDGPQTVPGGHGRLRDVWAADGPVVARVEREDGTSAAPLLADLRAVALGCLPESADVPQVKAARRLLTHDGQPLAAFSARHHCISSGAHLDPRRETGEVVLGFRREDRATTVDEAEEERTVNEYADLFGMAGWTVQLFRERDRTGRERLTRLILSPPPVPFPVNSIAVYVPDPDEDYRDLVIIQSQPEGATVEALSARHRKIIRVPVDKLQPRRTEDPLRGEPTDWWRVLDKSGQFIVKVPGETLEKAAAAAVKIPAARQALKRDGKLFYLRFSSWELPDAAL</sequence>
<keyword evidence="2" id="KW-1185">Reference proteome</keyword>
<reference evidence="2" key="1">
    <citation type="journal article" date="2019" name="Int. J. Syst. Evol. Microbiol.">
        <title>The Global Catalogue of Microorganisms (GCM) 10K type strain sequencing project: providing services to taxonomists for standard genome sequencing and annotation.</title>
        <authorList>
            <consortium name="The Broad Institute Genomics Platform"/>
            <consortium name="The Broad Institute Genome Sequencing Center for Infectious Disease"/>
            <person name="Wu L."/>
            <person name="Ma J."/>
        </authorList>
    </citation>
    <scope>NUCLEOTIDE SEQUENCE [LARGE SCALE GENOMIC DNA]</scope>
    <source>
        <strain evidence="2">JCM 18410</strain>
    </source>
</reference>
<evidence type="ECO:0000313" key="1">
    <source>
        <dbReference type="EMBL" id="GAA5070490.1"/>
    </source>
</evidence>
<dbReference type="RefSeq" id="WP_345670808.1">
    <property type="nucleotide sequence ID" value="NZ_BAABKC010000087.1"/>
</dbReference>